<keyword evidence="2" id="KW-1185">Reference proteome</keyword>
<dbReference type="EMBL" id="JAFIRN010000015">
    <property type="protein sequence ID" value="KAG5834179.1"/>
    <property type="molecule type" value="Genomic_DNA"/>
</dbReference>
<accession>A0A9D3RKS2</accession>
<organism evidence="1 2">
    <name type="scientific">Anguilla anguilla</name>
    <name type="common">European freshwater eel</name>
    <name type="synonym">Muraena anguilla</name>
    <dbReference type="NCBI Taxonomy" id="7936"/>
    <lineage>
        <taxon>Eukaryota</taxon>
        <taxon>Metazoa</taxon>
        <taxon>Chordata</taxon>
        <taxon>Craniata</taxon>
        <taxon>Vertebrata</taxon>
        <taxon>Euteleostomi</taxon>
        <taxon>Actinopterygii</taxon>
        <taxon>Neopterygii</taxon>
        <taxon>Teleostei</taxon>
        <taxon>Anguilliformes</taxon>
        <taxon>Anguillidae</taxon>
        <taxon>Anguilla</taxon>
    </lineage>
</organism>
<evidence type="ECO:0000313" key="2">
    <source>
        <dbReference type="Proteomes" id="UP001044222"/>
    </source>
</evidence>
<evidence type="ECO:0000313" key="1">
    <source>
        <dbReference type="EMBL" id="KAG5834179.1"/>
    </source>
</evidence>
<dbReference type="Proteomes" id="UP001044222">
    <property type="component" value="Chromosome 15"/>
</dbReference>
<protein>
    <submittedName>
        <fullName evidence="1">Uncharacterized protein</fullName>
    </submittedName>
</protein>
<dbReference type="AlphaFoldDB" id="A0A9D3RKS2"/>
<sequence length="53" mass="5360">MIYGIFGISRTLCPTTLTASGAAAADNEGAACSLGGNTDDDSNAGKFHCDLTY</sequence>
<feature type="non-terminal residue" evidence="1">
    <location>
        <position position="53"/>
    </location>
</feature>
<name>A0A9D3RKS2_ANGAN</name>
<proteinExistence type="predicted"/>
<reference evidence="1" key="1">
    <citation type="submission" date="2021-01" db="EMBL/GenBank/DDBJ databases">
        <title>A chromosome-scale assembly of European eel, Anguilla anguilla.</title>
        <authorList>
            <person name="Henkel C."/>
            <person name="Jong-Raadsen S.A."/>
            <person name="Dufour S."/>
            <person name="Weltzien F.-A."/>
            <person name="Palstra A.P."/>
            <person name="Pelster B."/>
            <person name="Spaink H.P."/>
            <person name="Van Den Thillart G.E."/>
            <person name="Jansen H."/>
            <person name="Zahm M."/>
            <person name="Klopp C."/>
            <person name="Cedric C."/>
            <person name="Louis A."/>
            <person name="Berthelot C."/>
            <person name="Parey E."/>
            <person name="Roest Crollius H."/>
            <person name="Montfort J."/>
            <person name="Robinson-Rechavi M."/>
            <person name="Bucao C."/>
            <person name="Bouchez O."/>
            <person name="Gislard M."/>
            <person name="Lluch J."/>
            <person name="Milhes M."/>
            <person name="Lampietro C."/>
            <person name="Lopez Roques C."/>
            <person name="Donnadieu C."/>
            <person name="Braasch I."/>
            <person name="Desvignes T."/>
            <person name="Postlethwait J."/>
            <person name="Bobe J."/>
            <person name="Guiguen Y."/>
            <person name="Dirks R."/>
        </authorList>
    </citation>
    <scope>NUCLEOTIDE SEQUENCE</scope>
    <source>
        <strain evidence="1">Tag_6206</strain>
        <tissue evidence="1">Liver</tissue>
    </source>
</reference>
<comment type="caution">
    <text evidence="1">The sequence shown here is derived from an EMBL/GenBank/DDBJ whole genome shotgun (WGS) entry which is preliminary data.</text>
</comment>
<gene>
    <name evidence="1" type="ORF">ANANG_G00258700</name>
</gene>